<name>A0AAW5QX31_9HYPH</name>
<accession>A0AAW5QX31</accession>
<gene>
    <name evidence="1" type="ORF">MUB46_04055</name>
</gene>
<sequence>MFSVRHSVSGFARAVLPAISGLFMSGLVATSGALAQDYSLCVKLEARLVDLERGAMGASPVTIQRYNSDIVEQQRMLNVARRQAARAGCAQQKGFLFFRPQRPAGCGEHDAIINRLETNLQRLQGQRRNLMPVNTGVNEGERRRLLAMLGDNRCGPQYERYATRRSGGMFEFFNRDYTRDPYVRDPYMMEPSGGVGFYGTYRTLCVRTCDGFFWPISFSTVQGRFDMDAQMCQASCPTSDVALYVHRNPGEGPEEAISLFGEPISMLPNAFRFRNEFVNDCSCKAGVQTAALGERVVVSLPGRDGTMILGGTAAGRGLVAEEPEPLPTAAMSIPVPRNRPGNEPPVAGSIATVTGMEDYIAVSAPKVGVVAGKSVRIVGPGFTLYRSGEE</sequence>
<comment type="caution">
    <text evidence="1">The sequence shown here is derived from an EMBL/GenBank/DDBJ whole genome shotgun (WGS) entry which is preliminary data.</text>
</comment>
<dbReference type="Proteomes" id="UP001320898">
    <property type="component" value="Unassembled WGS sequence"/>
</dbReference>
<dbReference type="RefSeq" id="WP_261614601.1">
    <property type="nucleotide sequence ID" value="NZ_JALIDZ010000002.1"/>
</dbReference>
<proteinExistence type="predicted"/>
<dbReference type="EMBL" id="JALIDZ010000002">
    <property type="protein sequence ID" value="MCT8971026.1"/>
    <property type="molecule type" value="Genomic_DNA"/>
</dbReference>
<evidence type="ECO:0000313" key="1">
    <source>
        <dbReference type="EMBL" id="MCT8971026.1"/>
    </source>
</evidence>
<dbReference type="Pfam" id="PF11064">
    <property type="entry name" value="DUF2865"/>
    <property type="match status" value="1"/>
</dbReference>
<keyword evidence="2" id="KW-1185">Reference proteome</keyword>
<evidence type="ECO:0000313" key="2">
    <source>
        <dbReference type="Proteomes" id="UP001320898"/>
    </source>
</evidence>
<reference evidence="1 2" key="1">
    <citation type="submission" date="2022-04" db="EMBL/GenBank/DDBJ databases">
        <authorList>
            <person name="Ye Y.-Q."/>
            <person name="Du Z.-J."/>
        </authorList>
    </citation>
    <scope>NUCLEOTIDE SEQUENCE [LARGE SCALE GENOMIC DNA]</scope>
    <source>
        <strain evidence="1 2">A6E488</strain>
    </source>
</reference>
<protein>
    <submittedName>
        <fullName evidence="1">DUF2865 domain-containing protein</fullName>
    </submittedName>
</protein>
<dbReference type="AlphaFoldDB" id="A0AAW5QX31"/>
<organism evidence="1 2">
    <name type="scientific">Microbaculum marinisediminis</name>
    <dbReference type="NCBI Taxonomy" id="2931392"/>
    <lineage>
        <taxon>Bacteria</taxon>
        <taxon>Pseudomonadati</taxon>
        <taxon>Pseudomonadota</taxon>
        <taxon>Alphaproteobacteria</taxon>
        <taxon>Hyphomicrobiales</taxon>
        <taxon>Tepidamorphaceae</taxon>
        <taxon>Microbaculum</taxon>
    </lineage>
</organism>
<dbReference type="InterPro" id="IPR021293">
    <property type="entry name" value="DUF2865"/>
</dbReference>